<keyword evidence="1" id="KW-0175">Coiled coil</keyword>
<evidence type="ECO:0000256" key="1">
    <source>
        <dbReference type="SAM" id="Coils"/>
    </source>
</evidence>
<dbReference type="InterPro" id="IPR038929">
    <property type="entry name" value="CCDC13"/>
</dbReference>
<organism evidence="2 3">
    <name type="scientific">Microctonus hyperodae</name>
    <name type="common">Parasitoid wasp</name>
    <dbReference type="NCBI Taxonomy" id="165561"/>
    <lineage>
        <taxon>Eukaryota</taxon>
        <taxon>Metazoa</taxon>
        <taxon>Ecdysozoa</taxon>
        <taxon>Arthropoda</taxon>
        <taxon>Hexapoda</taxon>
        <taxon>Insecta</taxon>
        <taxon>Pterygota</taxon>
        <taxon>Neoptera</taxon>
        <taxon>Endopterygota</taxon>
        <taxon>Hymenoptera</taxon>
        <taxon>Apocrita</taxon>
        <taxon>Ichneumonoidea</taxon>
        <taxon>Braconidae</taxon>
        <taxon>Euphorinae</taxon>
        <taxon>Microctonus</taxon>
    </lineage>
</organism>
<dbReference type="EMBL" id="JAQQBR010001833">
    <property type="protein sequence ID" value="KAK0162592.1"/>
    <property type="molecule type" value="Genomic_DNA"/>
</dbReference>
<dbReference type="AlphaFoldDB" id="A0AA39F444"/>
<feature type="coiled-coil region" evidence="1">
    <location>
        <begin position="166"/>
        <end position="326"/>
    </location>
</feature>
<keyword evidence="3" id="KW-1185">Reference proteome</keyword>
<dbReference type="PANTHER" id="PTHR31935">
    <property type="entry name" value="COILED-COIL DOMAIN-CONTAINING PROTEIN 13"/>
    <property type="match status" value="1"/>
</dbReference>
<dbReference type="GO" id="GO:1905515">
    <property type="term" value="P:non-motile cilium assembly"/>
    <property type="evidence" value="ECO:0007669"/>
    <property type="project" value="TreeGrafter"/>
</dbReference>
<evidence type="ECO:0000313" key="2">
    <source>
        <dbReference type="EMBL" id="KAK0162592.1"/>
    </source>
</evidence>
<protein>
    <recommendedName>
        <fullName evidence="4">Coiled-coil domain-containing protein 13</fullName>
    </recommendedName>
</protein>
<comment type="caution">
    <text evidence="2">The sequence shown here is derived from an EMBL/GenBank/DDBJ whole genome shotgun (WGS) entry which is preliminary data.</text>
</comment>
<proteinExistence type="predicted"/>
<sequence length="521" mass="60836">MNKFREIKNKFDKKQISINNEDKEVIKNINKELSEDISSNELNINFHNNTRDLTSKNGGLHDEAKEAEDEINIHQLEHNLSSKLICPILNDNKTTENNHNEVKILQDKLVQSNARLYECKNTCIFLRQELNKARKIICREIGDNVTIASLSHNHFSSGWKGRSQQIQQLQQKIIELQNKVNNHGQKFTSERNIVNIEKGKRQQIENLSRELHQAEITSENNKKKLETARSRIKVLENDLCMTKNKLILINEKKLHDEQLIEALNGQLRAVESRYRDKEIEIKNQRDKLQQNCEELKNELIMVKFQVNKLRQKIGERETEIDTLRLNKSGRACESLLSVTTNVNQTMNSIDNQPMVINEHNKDPNEYVILGLAAESERERLLELVTLLNQRLDKERTDTDHVSELLRCEKNKNIKLEKKLRQLEMERVKMSKVNSGYFARSSKSLGNVTSSREQLNIEEMADKLELLEEKCLALKTRLTTVQHDKESDLMIYKHMLENTRKIFQDACRNRTMMARGHSTLTI</sequence>
<dbReference type="PANTHER" id="PTHR31935:SF1">
    <property type="entry name" value="COILED-COIL DOMAIN-CONTAINING PROTEIN 13"/>
    <property type="match status" value="1"/>
</dbReference>
<evidence type="ECO:0000313" key="3">
    <source>
        <dbReference type="Proteomes" id="UP001168972"/>
    </source>
</evidence>
<accession>A0AA39F444</accession>
<dbReference type="Proteomes" id="UP001168972">
    <property type="component" value="Unassembled WGS sequence"/>
</dbReference>
<dbReference type="GO" id="GO:0034451">
    <property type="term" value="C:centriolar satellite"/>
    <property type="evidence" value="ECO:0007669"/>
    <property type="project" value="TreeGrafter"/>
</dbReference>
<evidence type="ECO:0008006" key="4">
    <source>
        <dbReference type="Google" id="ProtNLM"/>
    </source>
</evidence>
<gene>
    <name evidence="2" type="ORF">PV327_006359</name>
</gene>
<feature type="coiled-coil region" evidence="1">
    <location>
        <begin position="405"/>
        <end position="476"/>
    </location>
</feature>
<dbReference type="GO" id="GO:0031122">
    <property type="term" value="P:cytoplasmic microtubule organization"/>
    <property type="evidence" value="ECO:0007669"/>
    <property type="project" value="TreeGrafter"/>
</dbReference>
<name>A0AA39F444_MICHY</name>
<reference evidence="2" key="1">
    <citation type="journal article" date="2023" name="bioRxiv">
        <title>Scaffold-level genome assemblies of two parasitoid biocontrol wasps reveal the parthenogenesis mechanism and an associated novel virus.</title>
        <authorList>
            <person name="Inwood S."/>
            <person name="Skelly J."/>
            <person name="Guhlin J."/>
            <person name="Harrop T."/>
            <person name="Goldson S."/>
            <person name="Dearden P."/>
        </authorList>
    </citation>
    <scope>NUCLEOTIDE SEQUENCE</scope>
    <source>
        <strain evidence="2">Lincoln</strain>
        <tissue evidence="2">Whole body</tissue>
    </source>
</reference>
<reference evidence="2" key="2">
    <citation type="submission" date="2023-03" db="EMBL/GenBank/DDBJ databases">
        <authorList>
            <person name="Inwood S.N."/>
            <person name="Skelly J.G."/>
            <person name="Guhlin J."/>
            <person name="Harrop T.W.R."/>
            <person name="Goldson S.G."/>
            <person name="Dearden P.K."/>
        </authorList>
    </citation>
    <scope>NUCLEOTIDE SEQUENCE</scope>
    <source>
        <strain evidence="2">Lincoln</strain>
        <tissue evidence="2">Whole body</tissue>
    </source>
</reference>